<evidence type="ECO:0000313" key="3">
    <source>
        <dbReference type="Proteomes" id="UP000198925"/>
    </source>
</evidence>
<proteinExistence type="predicted"/>
<evidence type="ECO:0000313" key="2">
    <source>
        <dbReference type="EMBL" id="SDE30288.1"/>
    </source>
</evidence>
<dbReference type="AlphaFoldDB" id="A0A1G7BT52"/>
<reference evidence="2 3" key="1">
    <citation type="submission" date="2016-10" db="EMBL/GenBank/DDBJ databases">
        <authorList>
            <person name="de Groot N.N."/>
        </authorList>
    </citation>
    <scope>NUCLEOTIDE SEQUENCE [LARGE SCALE GENOMIC DNA]</scope>
    <source>
        <strain evidence="2 3">CPCC 100156</strain>
    </source>
</reference>
<accession>A0A1G7BT52</accession>
<evidence type="ECO:0000256" key="1">
    <source>
        <dbReference type="SAM" id="MobiDB-lite"/>
    </source>
</evidence>
<organism evidence="2 3">
    <name type="scientific">Belnapia rosea</name>
    <dbReference type="NCBI Taxonomy" id="938405"/>
    <lineage>
        <taxon>Bacteria</taxon>
        <taxon>Pseudomonadati</taxon>
        <taxon>Pseudomonadota</taxon>
        <taxon>Alphaproteobacteria</taxon>
        <taxon>Acetobacterales</taxon>
        <taxon>Roseomonadaceae</taxon>
        <taxon>Belnapia</taxon>
    </lineage>
</organism>
<dbReference type="GO" id="GO:0006355">
    <property type="term" value="P:regulation of DNA-templated transcription"/>
    <property type="evidence" value="ECO:0007669"/>
    <property type="project" value="InterPro"/>
</dbReference>
<gene>
    <name evidence="2" type="ORF">SAMN04487779_102716</name>
</gene>
<protein>
    <submittedName>
        <fullName evidence="2">Uncharacterized protein</fullName>
    </submittedName>
</protein>
<dbReference type="InterPro" id="IPR010985">
    <property type="entry name" value="Ribbon_hlx_hlx"/>
</dbReference>
<keyword evidence="3" id="KW-1185">Reference proteome</keyword>
<feature type="region of interest" description="Disordered" evidence="1">
    <location>
        <begin position="1"/>
        <end position="22"/>
    </location>
</feature>
<dbReference type="RefSeq" id="WP_143018280.1">
    <property type="nucleotide sequence ID" value="NZ_FMZX01000027.1"/>
</dbReference>
<dbReference type="Proteomes" id="UP000198925">
    <property type="component" value="Unassembled WGS sequence"/>
</dbReference>
<dbReference type="EMBL" id="FMZX01000027">
    <property type="protein sequence ID" value="SDE30288.1"/>
    <property type="molecule type" value="Genomic_DNA"/>
</dbReference>
<sequence length="71" mass="8222">MPHDDQTKPRRGRGRPTRNQECERVAFHLPSDIMTTVRVQAAKSRRTLTSIVEEALRNAFDKDNKKEMQTA</sequence>
<dbReference type="SUPFAM" id="SSF47598">
    <property type="entry name" value="Ribbon-helix-helix"/>
    <property type="match status" value="1"/>
</dbReference>
<name>A0A1G7BT52_9PROT</name>